<name>A0A9P1D963_9DINO</name>
<feature type="compositionally biased region" description="Polar residues" evidence="2">
    <location>
        <begin position="529"/>
        <end position="539"/>
    </location>
</feature>
<feature type="region of interest" description="Disordered" evidence="2">
    <location>
        <begin position="86"/>
        <end position="181"/>
    </location>
</feature>
<evidence type="ECO:0000256" key="2">
    <source>
        <dbReference type="SAM" id="MobiDB-lite"/>
    </source>
</evidence>
<feature type="compositionally biased region" description="Polar residues" evidence="2">
    <location>
        <begin position="551"/>
        <end position="573"/>
    </location>
</feature>
<dbReference type="Proteomes" id="UP001152797">
    <property type="component" value="Unassembled WGS sequence"/>
</dbReference>
<evidence type="ECO:0000313" key="7">
    <source>
        <dbReference type="Proteomes" id="UP001152797"/>
    </source>
</evidence>
<feature type="compositionally biased region" description="Polar residues" evidence="2">
    <location>
        <begin position="108"/>
        <end position="117"/>
    </location>
</feature>
<evidence type="ECO:0000259" key="3">
    <source>
        <dbReference type="PROSITE" id="PS50103"/>
    </source>
</evidence>
<evidence type="ECO:0000313" key="5">
    <source>
        <dbReference type="EMBL" id="CAL1158611.1"/>
    </source>
</evidence>
<dbReference type="InterPro" id="IPR000571">
    <property type="entry name" value="Znf_CCCH"/>
</dbReference>
<feature type="compositionally biased region" description="Polar residues" evidence="2">
    <location>
        <begin position="148"/>
        <end position="158"/>
    </location>
</feature>
<evidence type="ECO:0000313" key="4">
    <source>
        <dbReference type="EMBL" id="CAI4005236.1"/>
    </source>
</evidence>
<feature type="compositionally biased region" description="Acidic residues" evidence="2">
    <location>
        <begin position="138"/>
        <end position="147"/>
    </location>
</feature>
<accession>A0A9P1D963</accession>
<keyword evidence="7" id="KW-1185">Reference proteome</keyword>
<keyword evidence="1" id="KW-0863">Zinc-finger</keyword>
<reference evidence="4" key="1">
    <citation type="submission" date="2022-10" db="EMBL/GenBank/DDBJ databases">
        <authorList>
            <person name="Chen Y."/>
            <person name="Dougan E. K."/>
            <person name="Chan C."/>
            <person name="Rhodes N."/>
            <person name="Thang M."/>
        </authorList>
    </citation>
    <scope>NUCLEOTIDE SEQUENCE</scope>
</reference>
<dbReference type="AlphaFoldDB" id="A0A9P1D963"/>
<feature type="region of interest" description="Disordered" evidence="2">
    <location>
        <begin position="524"/>
        <end position="573"/>
    </location>
</feature>
<comment type="caution">
    <text evidence="4">The sequence shown here is derived from an EMBL/GenBank/DDBJ whole genome shotgun (WGS) entry which is preliminary data.</text>
</comment>
<organism evidence="4">
    <name type="scientific">Cladocopium goreaui</name>
    <dbReference type="NCBI Taxonomy" id="2562237"/>
    <lineage>
        <taxon>Eukaryota</taxon>
        <taxon>Sar</taxon>
        <taxon>Alveolata</taxon>
        <taxon>Dinophyceae</taxon>
        <taxon>Suessiales</taxon>
        <taxon>Symbiodiniaceae</taxon>
        <taxon>Cladocopium</taxon>
    </lineage>
</organism>
<feature type="domain" description="C3H1-type" evidence="3">
    <location>
        <begin position="639"/>
        <end position="663"/>
    </location>
</feature>
<feature type="region of interest" description="Disordered" evidence="2">
    <location>
        <begin position="332"/>
        <end position="360"/>
    </location>
</feature>
<dbReference type="GO" id="GO:0008270">
    <property type="term" value="F:zinc ion binding"/>
    <property type="evidence" value="ECO:0007669"/>
    <property type="project" value="UniProtKB-KW"/>
</dbReference>
<dbReference type="EMBL" id="CAMXCT010003583">
    <property type="protein sequence ID" value="CAI4005236.1"/>
    <property type="molecule type" value="Genomic_DNA"/>
</dbReference>
<feature type="region of interest" description="Disordered" evidence="2">
    <location>
        <begin position="588"/>
        <end position="621"/>
    </location>
</feature>
<keyword evidence="1" id="KW-0862">Zinc</keyword>
<feature type="zinc finger region" description="C3H1-type" evidence="1">
    <location>
        <begin position="639"/>
        <end position="663"/>
    </location>
</feature>
<dbReference type="EMBL" id="CAMXCT020003583">
    <property type="protein sequence ID" value="CAL1158611.1"/>
    <property type="molecule type" value="Genomic_DNA"/>
</dbReference>
<gene>
    <name evidence="4" type="ORF">C1SCF055_LOCUS30977</name>
</gene>
<dbReference type="EMBL" id="CAMXCT030003583">
    <property type="protein sequence ID" value="CAL4792548.1"/>
    <property type="molecule type" value="Genomic_DNA"/>
</dbReference>
<dbReference type="PROSITE" id="PS50103">
    <property type="entry name" value="ZF_C3H1"/>
    <property type="match status" value="1"/>
</dbReference>
<evidence type="ECO:0000313" key="6">
    <source>
        <dbReference type="EMBL" id="CAL4792548.1"/>
    </source>
</evidence>
<sequence length="715" mass="80009">MDFHLPPAIEGLWLERLLPSSSNACMVAAYEGLALQWERGISWHRQALVRPQISDMTDYLNKYFKSTSTASSSWWEANRVVAIRTEKKRKPRSEDRKAAEDEDKSSTRAKSSGTNGPKKSCAYDQRQKQHGMWKDRDEPGDELDEIVDQNQMSRQYYKTSYGRGRSYEKGGGKGKSGSMTGLRCEGGHKTFECPDKQFPKPHANMTESAPFVCFAEADDEKAYYQGEDPGHDLLTTSEAVQQGFGIIDAGESHYQLSYLEVKVQQPEYCQWLIKTQQEGPCCYRLRRPALWLEDTNDMTMNLPPHDITANAFRDVSRRSPFVLMEDVPSLEEWQRNQDPEQMPNVAMDEPASSSSGPPPPRLRHSYKLPLMFLPLEGGEQQFEHDIQGYFVGALKRRAVEVSEKRMDPETKQLLDVSIPGGYFAYHVMKYAQPWIWNLDQSPVSKEAVTVAPHVSAEVSLLLSEATESTVDAIIRLFLDHVGTPKAHQDRAVSLIRAISLIDLVMGKMQFFATYLTGPAEVVPIEDSDSSMPATGQTSRLGPRQSEDVSMPMSTAPSDEQTVQNSGSQTGSQAYSTMYGTSALANATTATTNSNSSGSDFDIPGVSQISSEESKESEPPPAPLQVFNSLEQHQNGTCKPCRFFQLKETGCRLGDTCRFCHFCSREQAKSDRLRVKYEVRRNKRLRSLHGILASWYWGGGCTPKGYSAGFCTDVGL</sequence>
<protein>
    <submittedName>
        <fullName evidence="6">Myosin-3</fullName>
    </submittedName>
</protein>
<proteinExistence type="predicted"/>
<reference evidence="5" key="2">
    <citation type="submission" date="2024-04" db="EMBL/GenBank/DDBJ databases">
        <authorList>
            <person name="Chen Y."/>
            <person name="Shah S."/>
            <person name="Dougan E. K."/>
            <person name="Thang M."/>
            <person name="Chan C."/>
        </authorList>
    </citation>
    <scope>NUCLEOTIDE SEQUENCE [LARGE SCALE GENOMIC DNA]</scope>
</reference>
<evidence type="ECO:0000256" key="1">
    <source>
        <dbReference type="PROSITE-ProRule" id="PRU00723"/>
    </source>
</evidence>
<keyword evidence="1" id="KW-0479">Metal-binding</keyword>